<dbReference type="Pfam" id="PF01370">
    <property type="entry name" value="Epimerase"/>
    <property type="match status" value="1"/>
</dbReference>
<protein>
    <submittedName>
        <fullName evidence="2">NAD-dependent epimerase/dehydratase family protein</fullName>
    </submittedName>
</protein>
<reference evidence="2 3" key="1">
    <citation type="submission" date="2024-09" db="EMBL/GenBank/DDBJ databases">
        <authorList>
            <person name="Sun Q."/>
            <person name="Mori K."/>
        </authorList>
    </citation>
    <scope>NUCLEOTIDE SEQUENCE [LARGE SCALE GENOMIC DNA]</scope>
    <source>
        <strain evidence="2 3">JCM 4414</strain>
    </source>
</reference>
<evidence type="ECO:0000313" key="2">
    <source>
        <dbReference type="EMBL" id="MFB9555996.1"/>
    </source>
</evidence>
<dbReference type="EMBL" id="JBHMCT010000010">
    <property type="protein sequence ID" value="MFB9555996.1"/>
    <property type="molecule type" value="Genomic_DNA"/>
</dbReference>
<sequence length="327" mass="34478">MRPRRVALTGATGFIGSAVLRALARDRDAAPRQERCVIRVLGRRLPDETAALADEWVSADLSEPGTLDGACRDVDVLLHMAAALGPDEARCARVNIGGTAALAEEAVRGGVGRIVHLSTSAVYGPGPHRGIAVNEVVPAPTSAASRTRLAAEEHALAAGAVVLRPGLVTGAGDRWVVPALARLVEVAPAVWEGGRGLLSVVDVADLARLVVRLAHSPRPAGGTVWHASHPEPVRTGDLLASLAAVGVLPAVEGHMPWEECRRLLRESACGLNERQFALFALDHWYDSSAVWRLASCPPGPGPLTRLEAAAEWYRGAVPARQEDAAHR</sequence>
<dbReference type="SUPFAM" id="SSF51735">
    <property type="entry name" value="NAD(P)-binding Rossmann-fold domains"/>
    <property type="match status" value="1"/>
</dbReference>
<dbReference type="PANTHER" id="PTHR48079">
    <property type="entry name" value="PROTEIN YEEZ"/>
    <property type="match status" value="1"/>
</dbReference>
<dbReference type="InterPro" id="IPR001509">
    <property type="entry name" value="Epimerase_deHydtase"/>
</dbReference>
<dbReference type="RefSeq" id="WP_345487388.1">
    <property type="nucleotide sequence ID" value="NZ_BAAAWU010000001.1"/>
</dbReference>
<dbReference type="PANTHER" id="PTHR48079:SF6">
    <property type="entry name" value="NAD(P)-BINDING DOMAIN-CONTAINING PROTEIN-RELATED"/>
    <property type="match status" value="1"/>
</dbReference>
<keyword evidence="3" id="KW-1185">Reference proteome</keyword>
<name>A0ABV5QR58_9ACTN</name>
<comment type="caution">
    <text evidence="2">The sequence shown here is derived from an EMBL/GenBank/DDBJ whole genome shotgun (WGS) entry which is preliminary data.</text>
</comment>
<organism evidence="2 3">
    <name type="scientific">Streptomyces roseoviridis</name>
    <dbReference type="NCBI Taxonomy" id="67361"/>
    <lineage>
        <taxon>Bacteria</taxon>
        <taxon>Bacillati</taxon>
        <taxon>Actinomycetota</taxon>
        <taxon>Actinomycetes</taxon>
        <taxon>Kitasatosporales</taxon>
        <taxon>Streptomycetaceae</taxon>
        <taxon>Streptomyces</taxon>
    </lineage>
</organism>
<evidence type="ECO:0000259" key="1">
    <source>
        <dbReference type="Pfam" id="PF01370"/>
    </source>
</evidence>
<evidence type="ECO:0000313" key="3">
    <source>
        <dbReference type="Proteomes" id="UP001589716"/>
    </source>
</evidence>
<gene>
    <name evidence="2" type="ORF">ACFFTP_17595</name>
</gene>
<proteinExistence type="predicted"/>
<accession>A0ABV5QR58</accession>
<feature type="domain" description="NAD-dependent epimerase/dehydratase" evidence="1">
    <location>
        <begin position="7"/>
        <end position="218"/>
    </location>
</feature>
<dbReference type="Gene3D" id="3.40.50.720">
    <property type="entry name" value="NAD(P)-binding Rossmann-like Domain"/>
    <property type="match status" value="1"/>
</dbReference>
<dbReference type="Proteomes" id="UP001589716">
    <property type="component" value="Unassembled WGS sequence"/>
</dbReference>
<dbReference type="InterPro" id="IPR051783">
    <property type="entry name" value="NAD(P)-dependent_oxidoreduct"/>
</dbReference>
<dbReference type="InterPro" id="IPR036291">
    <property type="entry name" value="NAD(P)-bd_dom_sf"/>
</dbReference>